<dbReference type="SUPFAM" id="SSF48317">
    <property type="entry name" value="Acid phosphatase/Vanadium-dependent haloperoxidase"/>
    <property type="match status" value="1"/>
</dbReference>
<organism evidence="11 12">
    <name type="scientific">Povalibacter uvarum</name>
    <dbReference type="NCBI Taxonomy" id="732238"/>
    <lineage>
        <taxon>Bacteria</taxon>
        <taxon>Pseudomonadati</taxon>
        <taxon>Pseudomonadota</taxon>
        <taxon>Gammaproteobacteria</taxon>
        <taxon>Steroidobacterales</taxon>
        <taxon>Steroidobacteraceae</taxon>
        <taxon>Povalibacter</taxon>
    </lineage>
</organism>
<keyword evidence="7 8" id="KW-0378">Hydrolase</keyword>
<comment type="catalytic activity">
    <reaction evidence="1 8">
        <text>a phosphate monoester + H2O = an alcohol + phosphate</text>
        <dbReference type="Rhea" id="RHEA:15017"/>
        <dbReference type="ChEBI" id="CHEBI:15377"/>
        <dbReference type="ChEBI" id="CHEBI:30879"/>
        <dbReference type="ChEBI" id="CHEBI:43474"/>
        <dbReference type="ChEBI" id="CHEBI:67140"/>
        <dbReference type="EC" id="3.1.3.2"/>
    </reaction>
</comment>
<evidence type="ECO:0000259" key="10">
    <source>
        <dbReference type="SMART" id="SM00014"/>
    </source>
</evidence>
<dbReference type="SMART" id="SM00014">
    <property type="entry name" value="acidPPc"/>
    <property type="match status" value="1"/>
</dbReference>
<keyword evidence="12" id="KW-1185">Reference proteome</keyword>
<evidence type="ECO:0000256" key="2">
    <source>
        <dbReference type="ARBA" id="ARBA00004418"/>
    </source>
</evidence>
<protein>
    <recommendedName>
        <fullName evidence="4 8">Acid phosphatase</fullName>
        <ecNumber evidence="4 8">3.1.3.2</ecNumber>
    </recommendedName>
</protein>
<evidence type="ECO:0000256" key="9">
    <source>
        <dbReference type="SAM" id="SignalP"/>
    </source>
</evidence>
<dbReference type="GO" id="GO:0003993">
    <property type="term" value="F:acid phosphatase activity"/>
    <property type="evidence" value="ECO:0007669"/>
    <property type="project" value="UniProtKB-EC"/>
</dbReference>
<reference evidence="11 12" key="1">
    <citation type="submission" date="2020-08" db="EMBL/GenBank/DDBJ databases">
        <title>Genomic Encyclopedia of Type Strains, Phase IV (KMG-IV): sequencing the most valuable type-strain genomes for metagenomic binning, comparative biology and taxonomic classification.</title>
        <authorList>
            <person name="Goeker M."/>
        </authorList>
    </citation>
    <scope>NUCLEOTIDE SEQUENCE [LARGE SCALE GENOMIC DNA]</scope>
    <source>
        <strain evidence="11 12">DSM 26723</strain>
    </source>
</reference>
<evidence type="ECO:0000256" key="3">
    <source>
        <dbReference type="ARBA" id="ARBA00009017"/>
    </source>
</evidence>
<keyword evidence="5 9" id="KW-0732">Signal</keyword>
<dbReference type="InterPro" id="IPR018296">
    <property type="entry name" value="Acid_Pase_classA_bac_CS"/>
</dbReference>
<evidence type="ECO:0000256" key="4">
    <source>
        <dbReference type="ARBA" id="ARBA00012646"/>
    </source>
</evidence>
<evidence type="ECO:0000256" key="8">
    <source>
        <dbReference type="PIRNR" id="PIRNR000897"/>
    </source>
</evidence>
<evidence type="ECO:0000313" key="12">
    <source>
        <dbReference type="Proteomes" id="UP000588068"/>
    </source>
</evidence>
<dbReference type="Gene3D" id="1.20.144.10">
    <property type="entry name" value="Phosphatidic acid phosphatase type 2/haloperoxidase"/>
    <property type="match status" value="1"/>
</dbReference>
<evidence type="ECO:0000256" key="1">
    <source>
        <dbReference type="ARBA" id="ARBA00000032"/>
    </source>
</evidence>
<evidence type="ECO:0000256" key="5">
    <source>
        <dbReference type="ARBA" id="ARBA00022729"/>
    </source>
</evidence>
<comment type="caution">
    <text evidence="11">The sequence shown here is derived from an EMBL/GenBank/DDBJ whole genome shotgun (WGS) entry which is preliminary data.</text>
</comment>
<evidence type="ECO:0000256" key="6">
    <source>
        <dbReference type="ARBA" id="ARBA00022764"/>
    </source>
</evidence>
<dbReference type="EC" id="3.1.3.2" evidence="4 8"/>
<keyword evidence="6" id="KW-0574">Periplasm</keyword>
<dbReference type="PROSITE" id="PS51257">
    <property type="entry name" value="PROKAR_LIPOPROTEIN"/>
    <property type="match status" value="1"/>
</dbReference>
<dbReference type="PIRSF" id="PIRSF000897">
    <property type="entry name" value="Acid_Ptase_ClsA"/>
    <property type="match status" value="1"/>
</dbReference>
<dbReference type="GO" id="GO:0030288">
    <property type="term" value="C:outer membrane-bounded periplasmic space"/>
    <property type="evidence" value="ECO:0007669"/>
    <property type="project" value="InterPro"/>
</dbReference>
<feature type="domain" description="Phosphatidic acid phosphatase type 2/haloperoxidase" evidence="10">
    <location>
        <begin position="115"/>
        <end position="229"/>
    </location>
</feature>
<dbReference type="Proteomes" id="UP000588068">
    <property type="component" value="Unassembled WGS sequence"/>
</dbReference>
<sequence length="270" mass="29158">MELHRATSLAALMAVLLSGCAHQVPATVPEVASGFLKGYLSRETLPNSKLLLPPPPAKDSAAFTADEAAYRSTRSLKDTPRWALAIQDAELKFPEVTAAFSCAVNAPLTPDATPRLYMLLRRSATDAGLAMNAAKDNYKRPRPFMEFNETSCTPADEPSLRRNGSYPSGHTGIGWAWALILAEVAPDRTDPILYRGYTYGQSRVVCGVHWQSDVEAGRVVAAGVVARLHADPVFEADLTAAKREIAAAREKQLLPTRDCTAEAAAMAIHK</sequence>
<dbReference type="InterPro" id="IPR000326">
    <property type="entry name" value="PAP2/HPO"/>
</dbReference>
<dbReference type="EMBL" id="JACHHZ010000005">
    <property type="protein sequence ID" value="MBB6095257.1"/>
    <property type="molecule type" value="Genomic_DNA"/>
</dbReference>
<feature type="chain" id="PRO_5032908612" description="Acid phosphatase" evidence="9">
    <location>
        <begin position="24"/>
        <end position="270"/>
    </location>
</feature>
<name>A0A841HPZ1_9GAMM</name>
<proteinExistence type="inferred from homology"/>
<dbReference type="PROSITE" id="PS01157">
    <property type="entry name" value="ACID_PHOSPH_CL_A"/>
    <property type="match status" value="1"/>
</dbReference>
<dbReference type="InterPro" id="IPR036938">
    <property type="entry name" value="PAP2/HPO_sf"/>
</dbReference>
<evidence type="ECO:0000256" key="7">
    <source>
        <dbReference type="ARBA" id="ARBA00022801"/>
    </source>
</evidence>
<comment type="similarity">
    <text evidence="3 8">Belongs to the class A bacterial acid phosphatase family.</text>
</comment>
<comment type="subcellular location">
    <subcellularLocation>
        <location evidence="2">Periplasm</location>
    </subcellularLocation>
</comment>
<dbReference type="PRINTS" id="PR00483">
    <property type="entry name" value="BACPHPHTASE"/>
</dbReference>
<dbReference type="CDD" id="cd03397">
    <property type="entry name" value="PAP2_acid_phosphatase"/>
    <property type="match status" value="1"/>
</dbReference>
<dbReference type="AlphaFoldDB" id="A0A841HPZ1"/>
<gene>
    <name evidence="11" type="ORF">HNQ60_004147</name>
</gene>
<evidence type="ECO:0000313" key="11">
    <source>
        <dbReference type="EMBL" id="MBB6095257.1"/>
    </source>
</evidence>
<feature type="signal peptide" evidence="9">
    <location>
        <begin position="1"/>
        <end position="23"/>
    </location>
</feature>
<accession>A0A841HPZ1</accession>
<dbReference type="Pfam" id="PF01569">
    <property type="entry name" value="PAP2"/>
    <property type="match status" value="1"/>
</dbReference>
<dbReference type="InterPro" id="IPR001011">
    <property type="entry name" value="Acid_Pase_classA_bac"/>
</dbReference>